<comment type="caution">
    <text evidence="2">The sequence shown here is derived from an EMBL/GenBank/DDBJ whole genome shotgun (WGS) entry which is preliminary data.</text>
</comment>
<dbReference type="Proteomes" id="UP000193467">
    <property type="component" value="Unassembled WGS sequence"/>
</dbReference>
<organism evidence="2 3">
    <name type="scientific">Leucosporidium creatinivorum</name>
    <dbReference type="NCBI Taxonomy" id="106004"/>
    <lineage>
        <taxon>Eukaryota</taxon>
        <taxon>Fungi</taxon>
        <taxon>Dikarya</taxon>
        <taxon>Basidiomycota</taxon>
        <taxon>Pucciniomycotina</taxon>
        <taxon>Microbotryomycetes</taxon>
        <taxon>Leucosporidiales</taxon>
        <taxon>Leucosporidium</taxon>
    </lineage>
</organism>
<gene>
    <name evidence="2" type="ORF">BCR35DRAFT_335773</name>
</gene>
<proteinExistence type="predicted"/>
<evidence type="ECO:0000313" key="2">
    <source>
        <dbReference type="EMBL" id="ORY54471.1"/>
    </source>
</evidence>
<name>A0A1Y2D5A8_9BASI</name>
<evidence type="ECO:0008006" key="4">
    <source>
        <dbReference type="Google" id="ProtNLM"/>
    </source>
</evidence>
<protein>
    <recommendedName>
        <fullName evidence="4">Myb-like domain-containing protein</fullName>
    </recommendedName>
</protein>
<dbReference type="EMBL" id="MCGR01000097">
    <property type="protein sequence ID" value="ORY54471.1"/>
    <property type="molecule type" value="Genomic_DNA"/>
</dbReference>
<sequence length="426" mass="47107">MARLGVFEQDQVLKRYVELSELHHYLKAARFFGTEHHRDDLVGPLPNPDSAPWGNKEETALLKASRKCKDAPSRLRVEMGNGRSLRCLTSRLKEIDPDGELSFGWLAALDGKLEQTEKRVPGKATWRRIGKEMRAEYQGCPYTAIEVKARWDRVYGLKGVLAAAPRRASVDSSSHPSTPPEASITPSSIAKAPTPSAPSAAPTTKYSPSTTARASSPCPQPKPPFPSQTGPWSDQENNLLYQLLDNGLPITPSSVHKKLKQRIKYKLGHQRKPKDIEHRLRAAVYHSHFLPATATYSHLPRDGDYIGPKPSPDMIAWSAEEDAELLRLWQLPLQHQETSSGDRIAHVQTLFGSGRSRAGMMDRLSKLGAIAAKETPMDLDPLPSSAPPHPPTPGLFDFAAFFVSTPFPNLQKSNGDFDVGRRLLEG</sequence>
<evidence type="ECO:0000313" key="3">
    <source>
        <dbReference type="Proteomes" id="UP000193467"/>
    </source>
</evidence>
<dbReference type="InParanoid" id="A0A1Y2D5A8"/>
<feature type="region of interest" description="Disordered" evidence="1">
    <location>
        <begin position="165"/>
        <end position="234"/>
    </location>
</feature>
<reference evidence="2 3" key="1">
    <citation type="submission" date="2016-07" db="EMBL/GenBank/DDBJ databases">
        <title>Pervasive Adenine N6-methylation of Active Genes in Fungi.</title>
        <authorList>
            <consortium name="DOE Joint Genome Institute"/>
            <person name="Mondo S.J."/>
            <person name="Dannebaum R.O."/>
            <person name="Kuo R.C."/>
            <person name="Labutti K."/>
            <person name="Haridas S."/>
            <person name="Kuo A."/>
            <person name="Salamov A."/>
            <person name="Ahrendt S.R."/>
            <person name="Lipzen A."/>
            <person name="Sullivan W."/>
            <person name="Andreopoulos W.B."/>
            <person name="Clum A."/>
            <person name="Lindquist E."/>
            <person name="Daum C."/>
            <person name="Ramamoorthy G.K."/>
            <person name="Gryganskyi A."/>
            <person name="Culley D."/>
            <person name="Magnuson J.K."/>
            <person name="James T.Y."/>
            <person name="O'Malley M.A."/>
            <person name="Stajich J.E."/>
            <person name="Spatafora J.W."/>
            <person name="Visel A."/>
            <person name="Grigoriev I.V."/>
        </authorList>
    </citation>
    <scope>NUCLEOTIDE SEQUENCE [LARGE SCALE GENOMIC DNA]</scope>
    <source>
        <strain evidence="2 3">62-1032</strain>
    </source>
</reference>
<keyword evidence="3" id="KW-1185">Reference proteome</keyword>
<accession>A0A1Y2D5A8</accession>
<feature type="compositionally biased region" description="Low complexity" evidence="1">
    <location>
        <begin position="185"/>
        <end position="217"/>
    </location>
</feature>
<dbReference type="AlphaFoldDB" id="A0A1Y2D5A8"/>
<evidence type="ECO:0000256" key="1">
    <source>
        <dbReference type="SAM" id="MobiDB-lite"/>
    </source>
</evidence>